<evidence type="ECO:0000313" key="1">
    <source>
        <dbReference type="EMBL" id="KAF8478536.1"/>
    </source>
</evidence>
<dbReference type="Proteomes" id="UP000759537">
    <property type="component" value="Unassembled WGS sequence"/>
</dbReference>
<evidence type="ECO:0000313" key="2">
    <source>
        <dbReference type="Proteomes" id="UP000759537"/>
    </source>
</evidence>
<proteinExistence type="predicted"/>
<keyword evidence="2" id="KW-1185">Reference proteome</keyword>
<sequence length="197" mass="22735">MLTLTREFNRTYPSWQMWANEKPAIWTHYESRNRSRAWSGDDAEKVKVLGFLFITSTLVPMMELPMLRVRIGPCLTSGMDRDWDRLEDPKAAEDGWERLWILSDCEARHLQQCSFVVGATQCVKPERLALLRTNGKTTPIVLSKILSRFNIVPSGISTQRTSLDDQLRRGNELWHRTRSRSKSTSASIVLVRLGWIS</sequence>
<reference evidence="1" key="1">
    <citation type="submission" date="2019-10" db="EMBL/GenBank/DDBJ databases">
        <authorList>
            <consortium name="DOE Joint Genome Institute"/>
            <person name="Kuo A."/>
            <person name="Miyauchi S."/>
            <person name="Kiss E."/>
            <person name="Drula E."/>
            <person name="Kohler A."/>
            <person name="Sanchez-Garcia M."/>
            <person name="Andreopoulos B."/>
            <person name="Barry K.W."/>
            <person name="Bonito G."/>
            <person name="Buee M."/>
            <person name="Carver A."/>
            <person name="Chen C."/>
            <person name="Cichocki N."/>
            <person name="Clum A."/>
            <person name="Culley D."/>
            <person name="Crous P.W."/>
            <person name="Fauchery L."/>
            <person name="Girlanda M."/>
            <person name="Hayes R."/>
            <person name="Keri Z."/>
            <person name="LaButti K."/>
            <person name="Lipzen A."/>
            <person name="Lombard V."/>
            <person name="Magnuson J."/>
            <person name="Maillard F."/>
            <person name="Morin E."/>
            <person name="Murat C."/>
            <person name="Nolan M."/>
            <person name="Ohm R."/>
            <person name="Pangilinan J."/>
            <person name="Pereira M."/>
            <person name="Perotto S."/>
            <person name="Peter M."/>
            <person name="Riley R."/>
            <person name="Sitrit Y."/>
            <person name="Stielow B."/>
            <person name="Szollosi G."/>
            <person name="Zifcakova L."/>
            <person name="Stursova M."/>
            <person name="Spatafora J.W."/>
            <person name="Tedersoo L."/>
            <person name="Vaario L.-M."/>
            <person name="Yamada A."/>
            <person name="Yan M."/>
            <person name="Wang P."/>
            <person name="Xu J."/>
            <person name="Bruns T."/>
            <person name="Baldrian P."/>
            <person name="Vilgalys R."/>
            <person name="Henrissat B."/>
            <person name="Grigoriev I.V."/>
            <person name="Hibbett D."/>
            <person name="Nagy L.G."/>
            <person name="Martin F.M."/>
        </authorList>
    </citation>
    <scope>NUCLEOTIDE SEQUENCE</scope>
    <source>
        <strain evidence="1">Prilba</strain>
    </source>
</reference>
<dbReference type="AlphaFoldDB" id="A0A9P5MTQ0"/>
<name>A0A9P5MTQ0_9AGAM</name>
<accession>A0A9P5MTQ0</accession>
<comment type="caution">
    <text evidence="1">The sequence shown here is derived from an EMBL/GenBank/DDBJ whole genome shotgun (WGS) entry which is preliminary data.</text>
</comment>
<gene>
    <name evidence="1" type="ORF">DFH94DRAFT_682953</name>
</gene>
<reference evidence="1" key="2">
    <citation type="journal article" date="2020" name="Nat. Commun.">
        <title>Large-scale genome sequencing of mycorrhizal fungi provides insights into the early evolution of symbiotic traits.</title>
        <authorList>
            <person name="Miyauchi S."/>
            <person name="Kiss E."/>
            <person name="Kuo A."/>
            <person name="Drula E."/>
            <person name="Kohler A."/>
            <person name="Sanchez-Garcia M."/>
            <person name="Morin E."/>
            <person name="Andreopoulos B."/>
            <person name="Barry K.W."/>
            <person name="Bonito G."/>
            <person name="Buee M."/>
            <person name="Carver A."/>
            <person name="Chen C."/>
            <person name="Cichocki N."/>
            <person name="Clum A."/>
            <person name="Culley D."/>
            <person name="Crous P.W."/>
            <person name="Fauchery L."/>
            <person name="Girlanda M."/>
            <person name="Hayes R.D."/>
            <person name="Keri Z."/>
            <person name="LaButti K."/>
            <person name="Lipzen A."/>
            <person name="Lombard V."/>
            <person name="Magnuson J."/>
            <person name="Maillard F."/>
            <person name="Murat C."/>
            <person name="Nolan M."/>
            <person name="Ohm R.A."/>
            <person name="Pangilinan J."/>
            <person name="Pereira M.F."/>
            <person name="Perotto S."/>
            <person name="Peter M."/>
            <person name="Pfister S."/>
            <person name="Riley R."/>
            <person name="Sitrit Y."/>
            <person name="Stielow J.B."/>
            <person name="Szollosi G."/>
            <person name="Zifcakova L."/>
            <person name="Stursova M."/>
            <person name="Spatafora J.W."/>
            <person name="Tedersoo L."/>
            <person name="Vaario L.M."/>
            <person name="Yamada A."/>
            <person name="Yan M."/>
            <person name="Wang P."/>
            <person name="Xu J."/>
            <person name="Bruns T."/>
            <person name="Baldrian P."/>
            <person name="Vilgalys R."/>
            <person name="Dunand C."/>
            <person name="Henrissat B."/>
            <person name="Grigoriev I.V."/>
            <person name="Hibbett D."/>
            <person name="Nagy L.G."/>
            <person name="Martin F.M."/>
        </authorList>
    </citation>
    <scope>NUCLEOTIDE SEQUENCE</scope>
    <source>
        <strain evidence="1">Prilba</strain>
    </source>
</reference>
<protein>
    <submittedName>
        <fullName evidence="1">Uncharacterized protein</fullName>
    </submittedName>
</protein>
<dbReference type="EMBL" id="WHVB01000011">
    <property type="protein sequence ID" value="KAF8478536.1"/>
    <property type="molecule type" value="Genomic_DNA"/>
</dbReference>
<organism evidence="1 2">
    <name type="scientific">Russula ochroleuca</name>
    <dbReference type="NCBI Taxonomy" id="152965"/>
    <lineage>
        <taxon>Eukaryota</taxon>
        <taxon>Fungi</taxon>
        <taxon>Dikarya</taxon>
        <taxon>Basidiomycota</taxon>
        <taxon>Agaricomycotina</taxon>
        <taxon>Agaricomycetes</taxon>
        <taxon>Russulales</taxon>
        <taxon>Russulaceae</taxon>
        <taxon>Russula</taxon>
    </lineage>
</organism>